<dbReference type="AlphaFoldDB" id="I3T0L5"/>
<sequence>MKGRNPSRANRSGGSVFDEPPKIHRGYSTRHDSSLKANQATK</sequence>
<name>I3T0L5_LOTJA</name>
<reference evidence="2" key="1">
    <citation type="submission" date="2012-05" db="EMBL/GenBank/DDBJ databases">
        <authorList>
            <person name="Krishnakumar V."/>
            <person name="Cheung F."/>
            <person name="Xiao Y."/>
            <person name="Chan A."/>
            <person name="Moskal W.A."/>
            <person name="Town C.D."/>
        </authorList>
    </citation>
    <scope>NUCLEOTIDE SEQUENCE</scope>
</reference>
<proteinExistence type="evidence at transcript level"/>
<dbReference type="EMBL" id="BT146263">
    <property type="protein sequence ID" value="AFK46057.1"/>
    <property type="molecule type" value="mRNA"/>
</dbReference>
<protein>
    <submittedName>
        <fullName evidence="2">Uncharacterized protein</fullName>
    </submittedName>
</protein>
<feature type="region of interest" description="Disordered" evidence="1">
    <location>
        <begin position="1"/>
        <end position="42"/>
    </location>
</feature>
<evidence type="ECO:0000256" key="1">
    <source>
        <dbReference type="SAM" id="MobiDB-lite"/>
    </source>
</evidence>
<organism evidence="2">
    <name type="scientific">Lotus japonicus</name>
    <name type="common">Lotus corniculatus var. japonicus</name>
    <dbReference type="NCBI Taxonomy" id="34305"/>
    <lineage>
        <taxon>Eukaryota</taxon>
        <taxon>Viridiplantae</taxon>
        <taxon>Streptophyta</taxon>
        <taxon>Embryophyta</taxon>
        <taxon>Tracheophyta</taxon>
        <taxon>Spermatophyta</taxon>
        <taxon>Magnoliopsida</taxon>
        <taxon>eudicotyledons</taxon>
        <taxon>Gunneridae</taxon>
        <taxon>Pentapetalae</taxon>
        <taxon>rosids</taxon>
        <taxon>fabids</taxon>
        <taxon>Fabales</taxon>
        <taxon>Fabaceae</taxon>
        <taxon>Papilionoideae</taxon>
        <taxon>50 kb inversion clade</taxon>
        <taxon>NPAAA clade</taxon>
        <taxon>Hologalegina</taxon>
        <taxon>robinioid clade</taxon>
        <taxon>Loteae</taxon>
        <taxon>Lotus</taxon>
    </lineage>
</organism>
<accession>I3T0L5</accession>
<evidence type="ECO:0000313" key="2">
    <source>
        <dbReference type="EMBL" id="AFK46057.1"/>
    </source>
</evidence>